<gene>
    <name evidence="10" type="ORF">JD292_12015</name>
</gene>
<comment type="subcellular location">
    <subcellularLocation>
        <location evidence="1">Cell membrane</location>
        <topology evidence="1">Multi-pass membrane protein</topology>
    </subcellularLocation>
</comment>
<feature type="transmembrane region" description="Helical" evidence="9">
    <location>
        <begin position="134"/>
        <end position="159"/>
    </location>
</feature>
<organism evidence="10 11">
    <name type="scientific">Leucobacter edaphi</name>
    <dbReference type="NCBI Taxonomy" id="2796472"/>
    <lineage>
        <taxon>Bacteria</taxon>
        <taxon>Bacillati</taxon>
        <taxon>Actinomycetota</taxon>
        <taxon>Actinomycetes</taxon>
        <taxon>Micrococcales</taxon>
        <taxon>Microbacteriaceae</taxon>
        <taxon>Leucobacter</taxon>
    </lineage>
</organism>
<dbReference type="Pfam" id="PF01594">
    <property type="entry name" value="AI-2E_transport"/>
    <property type="match status" value="1"/>
</dbReference>
<proteinExistence type="inferred from homology"/>
<keyword evidence="3" id="KW-0813">Transport</keyword>
<dbReference type="GO" id="GO:0055085">
    <property type="term" value="P:transmembrane transport"/>
    <property type="evidence" value="ECO:0007669"/>
    <property type="project" value="TreeGrafter"/>
</dbReference>
<dbReference type="InterPro" id="IPR002549">
    <property type="entry name" value="AI-2E-like"/>
</dbReference>
<evidence type="ECO:0000256" key="8">
    <source>
        <dbReference type="SAM" id="MobiDB-lite"/>
    </source>
</evidence>
<comment type="caution">
    <text evidence="10">The sequence shown here is derived from an EMBL/GenBank/DDBJ whole genome shotgun (WGS) entry which is preliminary data.</text>
</comment>
<evidence type="ECO:0000256" key="2">
    <source>
        <dbReference type="ARBA" id="ARBA00009773"/>
    </source>
</evidence>
<evidence type="ECO:0000256" key="7">
    <source>
        <dbReference type="ARBA" id="ARBA00023136"/>
    </source>
</evidence>
<keyword evidence="11" id="KW-1185">Reference proteome</keyword>
<feature type="region of interest" description="Disordered" evidence="8">
    <location>
        <begin position="1"/>
        <end position="31"/>
    </location>
</feature>
<evidence type="ECO:0000256" key="4">
    <source>
        <dbReference type="ARBA" id="ARBA00022475"/>
    </source>
</evidence>
<protein>
    <submittedName>
        <fullName evidence="10">AI-2E family transporter</fullName>
    </submittedName>
</protein>
<evidence type="ECO:0000256" key="6">
    <source>
        <dbReference type="ARBA" id="ARBA00022989"/>
    </source>
</evidence>
<evidence type="ECO:0000256" key="5">
    <source>
        <dbReference type="ARBA" id="ARBA00022692"/>
    </source>
</evidence>
<feature type="transmembrane region" description="Helical" evidence="9">
    <location>
        <begin position="104"/>
        <end position="122"/>
    </location>
</feature>
<reference evidence="10" key="1">
    <citation type="submission" date="2020-12" db="EMBL/GenBank/DDBJ databases">
        <title>Leucobacter sp. CAS2, isolated from Chromium sludge.</title>
        <authorList>
            <person name="Xu Z."/>
        </authorList>
    </citation>
    <scope>NUCLEOTIDE SEQUENCE</scope>
    <source>
        <strain evidence="10">CSA2</strain>
    </source>
</reference>
<dbReference type="Proteomes" id="UP000618733">
    <property type="component" value="Unassembled WGS sequence"/>
</dbReference>
<keyword evidence="7 9" id="KW-0472">Membrane</keyword>
<feature type="transmembrane region" description="Helical" evidence="9">
    <location>
        <begin position="292"/>
        <end position="320"/>
    </location>
</feature>
<dbReference type="RefSeq" id="WP_200132983.1">
    <property type="nucleotide sequence ID" value="NZ_JAEHOI010000011.1"/>
</dbReference>
<feature type="transmembrane region" description="Helical" evidence="9">
    <location>
        <begin position="219"/>
        <end position="245"/>
    </location>
</feature>
<evidence type="ECO:0000256" key="1">
    <source>
        <dbReference type="ARBA" id="ARBA00004651"/>
    </source>
</evidence>
<feature type="transmembrane region" description="Helical" evidence="9">
    <location>
        <begin position="78"/>
        <end position="98"/>
    </location>
</feature>
<feature type="transmembrane region" description="Helical" evidence="9">
    <location>
        <begin position="326"/>
        <end position="354"/>
    </location>
</feature>
<keyword evidence="6 9" id="KW-1133">Transmembrane helix</keyword>
<dbReference type="PANTHER" id="PTHR21716">
    <property type="entry name" value="TRANSMEMBRANE PROTEIN"/>
    <property type="match status" value="1"/>
</dbReference>
<evidence type="ECO:0000256" key="3">
    <source>
        <dbReference type="ARBA" id="ARBA00022448"/>
    </source>
</evidence>
<name>A0A934QE05_9MICO</name>
<dbReference type="PANTHER" id="PTHR21716:SF53">
    <property type="entry name" value="PERMEASE PERM-RELATED"/>
    <property type="match status" value="1"/>
</dbReference>
<sequence length="419" mass="45048">MKKIFGRGRSTSERAATRPETTGETAKPRPPAVVLHADIEQMDADTREMYRDAYEAAQDAQEEREHDRTKQFVVKGPFQLGFTVTLGVLVAILVGGIIGQLSTIIMYVAAALFVALGLDPVVRWLERKHIKRGLGIAIVFGGFVIVIGVILGILIPMIANQITLLVKSAPALINDISNQGWFDDLQHRFGNFVNLDELLKTGQDFITNPQNIAQVAGGVWQAGIGIANGLTSALIILILTLYFLASLRTIKRAFYMLVPRSGRAKVMDITEQVTKSVGGYVSGMVTLAFINAVLGFIMMSIIGVPFAGLVAVGVFLLALIPLVGSLMATVLVASVALFNSPLTAIIAAAYYLIYMQIEAYVLTPRIMNRVVSVPGALVVIGALAGGTLLGLLGALIAIPVTAGILMIVKQVWVPRQEQR</sequence>
<dbReference type="GO" id="GO:0005886">
    <property type="term" value="C:plasma membrane"/>
    <property type="evidence" value="ECO:0007669"/>
    <property type="project" value="UniProtKB-SubCell"/>
</dbReference>
<keyword evidence="4" id="KW-1003">Cell membrane</keyword>
<keyword evidence="5 9" id="KW-0812">Transmembrane</keyword>
<evidence type="ECO:0000256" key="9">
    <source>
        <dbReference type="SAM" id="Phobius"/>
    </source>
</evidence>
<feature type="transmembrane region" description="Helical" evidence="9">
    <location>
        <begin position="391"/>
        <end position="412"/>
    </location>
</feature>
<dbReference type="AlphaFoldDB" id="A0A934QE05"/>
<accession>A0A934QE05</accession>
<dbReference type="EMBL" id="JAEHOI010000011">
    <property type="protein sequence ID" value="MBK0422798.1"/>
    <property type="molecule type" value="Genomic_DNA"/>
</dbReference>
<comment type="similarity">
    <text evidence="2">Belongs to the autoinducer-2 exporter (AI-2E) (TC 2.A.86) family.</text>
</comment>
<evidence type="ECO:0000313" key="10">
    <source>
        <dbReference type="EMBL" id="MBK0422798.1"/>
    </source>
</evidence>
<evidence type="ECO:0000313" key="11">
    <source>
        <dbReference type="Proteomes" id="UP000618733"/>
    </source>
</evidence>